<dbReference type="PROSITE" id="PS51257">
    <property type="entry name" value="PROKAR_LIPOPROTEIN"/>
    <property type="match status" value="1"/>
</dbReference>
<dbReference type="GO" id="GO:0051537">
    <property type="term" value="F:2 iron, 2 sulfur cluster binding"/>
    <property type="evidence" value="ECO:0007669"/>
    <property type="project" value="UniProtKB-KW"/>
</dbReference>
<evidence type="ECO:0000256" key="2">
    <source>
        <dbReference type="ARBA" id="ARBA00022723"/>
    </source>
</evidence>
<dbReference type="InterPro" id="IPR036922">
    <property type="entry name" value="Rieske_2Fe-2S_sf"/>
</dbReference>
<dbReference type="GO" id="GO:0046872">
    <property type="term" value="F:metal ion binding"/>
    <property type="evidence" value="ECO:0007669"/>
    <property type="project" value="UniProtKB-KW"/>
</dbReference>
<dbReference type="RefSeq" id="WP_094484969.1">
    <property type="nucleotide sequence ID" value="NZ_NOXX01000093.1"/>
</dbReference>
<dbReference type="OrthoDB" id="1201186at2"/>
<keyword evidence="4" id="KW-0411">Iron-sulfur</keyword>
<keyword evidence="1" id="KW-0001">2Fe-2S</keyword>
<dbReference type="Proteomes" id="UP000216035">
    <property type="component" value="Unassembled WGS sequence"/>
</dbReference>
<dbReference type="AlphaFoldDB" id="A0A256A7J7"/>
<feature type="domain" description="Rieske" evidence="5">
    <location>
        <begin position="43"/>
        <end position="137"/>
    </location>
</feature>
<accession>A0A256A7J7</accession>
<comment type="caution">
    <text evidence="6">The sequence shown here is derived from an EMBL/GenBank/DDBJ whole genome shotgun (WGS) entry which is preliminary data.</text>
</comment>
<dbReference type="SUPFAM" id="SSF50022">
    <property type="entry name" value="ISP domain"/>
    <property type="match status" value="1"/>
</dbReference>
<evidence type="ECO:0000313" key="7">
    <source>
        <dbReference type="Proteomes" id="UP000216035"/>
    </source>
</evidence>
<keyword evidence="7" id="KW-1185">Reference proteome</keyword>
<gene>
    <name evidence="6" type="ORF">CHX27_01300</name>
</gene>
<name>A0A256A7J7_9FLAO</name>
<reference evidence="6 7" key="1">
    <citation type="submission" date="2017-07" db="EMBL/GenBank/DDBJ databases">
        <title>Flavobacterium cyanobacteriorum sp. nov., isolated from cyanobacterial aggregates in a eutrophic lake.</title>
        <authorList>
            <person name="Cai H."/>
        </authorList>
    </citation>
    <scope>NUCLEOTIDE SEQUENCE [LARGE SCALE GENOMIC DNA]</scope>
    <source>
        <strain evidence="6 7">TH167</strain>
    </source>
</reference>
<protein>
    <recommendedName>
        <fullName evidence="5">Rieske domain-containing protein</fullName>
    </recommendedName>
</protein>
<evidence type="ECO:0000256" key="4">
    <source>
        <dbReference type="ARBA" id="ARBA00023014"/>
    </source>
</evidence>
<proteinExistence type="predicted"/>
<evidence type="ECO:0000259" key="5">
    <source>
        <dbReference type="PROSITE" id="PS51296"/>
    </source>
</evidence>
<organism evidence="6 7">
    <name type="scientific">Flavobacterium aurantiibacter</name>
    <dbReference type="NCBI Taxonomy" id="2023067"/>
    <lineage>
        <taxon>Bacteria</taxon>
        <taxon>Pseudomonadati</taxon>
        <taxon>Bacteroidota</taxon>
        <taxon>Flavobacteriia</taxon>
        <taxon>Flavobacteriales</taxon>
        <taxon>Flavobacteriaceae</taxon>
        <taxon>Flavobacterium</taxon>
    </lineage>
</organism>
<dbReference type="EMBL" id="NOXX01000093">
    <property type="protein sequence ID" value="OYQ49702.1"/>
    <property type="molecule type" value="Genomic_DNA"/>
</dbReference>
<keyword evidence="3" id="KW-0408">Iron</keyword>
<keyword evidence="2" id="KW-0479">Metal-binding</keyword>
<evidence type="ECO:0000313" key="6">
    <source>
        <dbReference type="EMBL" id="OYQ49702.1"/>
    </source>
</evidence>
<evidence type="ECO:0000256" key="3">
    <source>
        <dbReference type="ARBA" id="ARBA00023004"/>
    </source>
</evidence>
<sequence>MKKLVFIVCIVMLFGCESDNVRFRNPYLPDYNFSVELNLNLPTYSGLNSNINPQLIPDTGSGVTLIVMKVSDTDYRAWDALCPNQFPTTCSQLTINGINAVCPCDDFEYSLFTGVGTEGEYTLKPYRVQIINPRLIRVYN</sequence>
<evidence type="ECO:0000256" key="1">
    <source>
        <dbReference type="ARBA" id="ARBA00022714"/>
    </source>
</evidence>
<dbReference type="InterPro" id="IPR017941">
    <property type="entry name" value="Rieske_2Fe-2S"/>
</dbReference>
<dbReference type="PROSITE" id="PS51296">
    <property type="entry name" value="RIESKE"/>
    <property type="match status" value="1"/>
</dbReference>